<dbReference type="Gene3D" id="3.30.2010.30">
    <property type="match status" value="1"/>
</dbReference>
<feature type="domain" description="Aminopeptidase N-like N-terminal" evidence="16">
    <location>
        <begin position="24"/>
        <end position="185"/>
    </location>
</feature>
<dbReference type="InterPro" id="IPR037144">
    <property type="entry name" value="Peptidase_M1_pepN_C_sf"/>
</dbReference>
<keyword evidence="18" id="KW-1185">Reference proteome</keyword>
<keyword evidence="6 17" id="KW-0031">Aminopeptidase</keyword>
<evidence type="ECO:0000256" key="2">
    <source>
        <dbReference type="ARBA" id="ARBA00001947"/>
    </source>
</evidence>
<dbReference type="SUPFAM" id="SSF55486">
    <property type="entry name" value="Metalloproteases ('zincins'), catalytic domain"/>
    <property type="match status" value="1"/>
</dbReference>
<evidence type="ECO:0000256" key="5">
    <source>
        <dbReference type="ARBA" id="ARBA00015611"/>
    </source>
</evidence>
<gene>
    <name evidence="17" type="ORF">SAMN02910344_00350</name>
</gene>
<comment type="cofactor">
    <cofactor evidence="2">
        <name>Zn(2+)</name>
        <dbReference type="ChEBI" id="CHEBI:29105"/>
    </cofactor>
</comment>
<evidence type="ECO:0000256" key="10">
    <source>
        <dbReference type="ARBA" id="ARBA00022833"/>
    </source>
</evidence>
<evidence type="ECO:0000259" key="15">
    <source>
        <dbReference type="Pfam" id="PF17432"/>
    </source>
</evidence>
<dbReference type="Pfam" id="PF17900">
    <property type="entry name" value="Peptidase_M1_N"/>
    <property type="match status" value="1"/>
</dbReference>
<dbReference type="Pfam" id="PF11940">
    <property type="entry name" value="DUF3458"/>
    <property type="match status" value="1"/>
</dbReference>
<evidence type="ECO:0000256" key="12">
    <source>
        <dbReference type="NCBIfam" id="TIGR02414"/>
    </source>
</evidence>
<evidence type="ECO:0000313" key="17">
    <source>
        <dbReference type="EMBL" id="SFP06871.1"/>
    </source>
</evidence>
<dbReference type="InterPro" id="IPR027268">
    <property type="entry name" value="Peptidase_M4/M1_CTD_sf"/>
</dbReference>
<dbReference type="InterPro" id="IPR001930">
    <property type="entry name" value="Peptidase_M1"/>
</dbReference>
<dbReference type="GO" id="GO:0016285">
    <property type="term" value="F:alanyl aminopeptidase activity"/>
    <property type="evidence" value="ECO:0007669"/>
    <property type="project" value="UniProtKB-EC"/>
</dbReference>
<dbReference type="PRINTS" id="PR00756">
    <property type="entry name" value="ALADIPTASE"/>
</dbReference>
<dbReference type="InterPro" id="IPR042097">
    <property type="entry name" value="Aminopeptidase_N-like_N_sf"/>
</dbReference>
<dbReference type="CDD" id="cd09600">
    <property type="entry name" value="M1_APN"/>
    <property type="match status" value="1"/>
</dbReference>
<dbReference type="FunFam" id="1.10.390.10:FF:000002">
    <property type="entry name" value="Aminopeptidase N"/>
    <property type="match status" value="1"/>
</dbReference>
<accession>A0A662ZGA5</accession>
<dbReference type="GO" id="GO:0008237">
    <property type="term" value="F:metallopeptidase activity"/>
    <property type="evidence" value="ECO:0007669"/>
    <property type="project" value="UniProtKB-UniRule"/>
</dbReference>
<dbReference type="Proteomes" id="UP000243745">
    <property type="component" value="Unassembled WGS sequence"/>
</dbReference>
<dbReference type="PANTHER" id="PTHR46322">
    <property type="entry name" value="PUROMYCIN-SENSITIVE AMINOPEPTIDASE"/>
    <property type="match status" value="1"/>
</dbReference>
<evidence type="ECO:0000256" key="1">
    <source>
        <dbReference type="ARBA" id="ARBA00000098"/>
    </source>
</evidence>
<keyword evidence="11" id="KW-0482">Metalloprotease</keyword>
<dbReference type="Pfam" id="PF17432">
    <property type="entry name" value="DUF3458_C"/>
    <property type="match status" value="1"/>
</dbReference>
<dbReference type="EMBL" id="FOXF01000004">
    <property type="protein sequence ID" value="SFP06871.1"/>
    <property type="molecule type" value="Genomic_DNA"/>
</dbReference>
<dbReference type="InterPro" id="IPR038438">
    <property type="entry name" value="PepN_Ig-like_sf"/>
</dbReference>
<dbReference type="RefSeq" id="WP_093140399.1">
    <property type="nucleotide sequence ID" value="NZ_FOXF01000004.1"/>
</dbReference>
<sequence>MAVIRQEKRRLDYKKPDFTITDIDLTFELDLTATIVTAVSRVKRLTEDRKIPLVLNGDSLKLLDVKLDGAECAFRETENTLELDSVPDEFTLTVKTCINPKDNSELMGLYVSDGKFCTQNEPEGFRRITFFTDHPDVLARYTTHIIAPDGAYPFMLSNGNLIKDEVKDGKRVVTWEDPFPKPSYLFALVAGDFDELHRDFVTCGGRHVDVYLYVDKGQASCGTVAIDSILRAMEWDEKRFGLEYDLNRFNVVAVDFFNAGAMENKSLNIFNSKYVLVDAESATDTDFENVLSVIGHEYFHNWTGDRVTCRDWFQLSLKEGLTVFRDQEFSSDLCCRPIERIKAVNIIKGPQFTEDAGPMAHPIRPDYVMEMNNFYSVTVYDKGAEVIRMIHTILGEELFQKGMKLYFKRHDGCAVTCEDFVSAMEDASGIDLKQFRNWYSQAGTPCVSGSLRYDAEKKQAVYTFNQSTPATPGQSVKQPFVIPLSMALYGSDGRKILLKRNGEPVSEVQILTEEHNVVVFDDVPERPVTALLQNFSAPVKVEYPYAQGELETLLKCADDPVTRYESMQNIINSYIVLNTVNAQRRLPFTHSELVVQSFRYILEESGLDNRFMAYILRIPPVNTLMGLFTAIDLDAIIASRKELVRVLSVELADIWEKLYQKLLAEFRQRLAEGRGYECTEEQIGSRDLIRVALNFHVRGLVLKGEEAKASAIVSGHYRISDNMTDTLIALNAATAHNLESRHEILKDFESRWRDNALVFDNYFRAVASAPYPDTLDNVRKLMEHECFDLTNPNRVRALLGTFSQLNPECFNDISGRGYEFLTEILIKLNGTNPHVAAAIMTPMLNLNRLDIKRKGMITDCFNRIMRIPGLSDSIFEKIDKAFKQ</sequence>
<dbReference type="Pfam" id="PF01433">
    <property type="entry name" value="Peptidase_M1"/>
    <property type="match status" value="1"/>
</dbReference>
<dbReference type="Gene3D" id="2.60.40.1840">
    <property type="match status" value="1"/>
</dbReference>
<evidence type="ECO:0000256" key="11">
    <source>
        <dbReference type="ARBA" id="ARBA00023049"/>
    </source>
</evidence>
<dbReference type="FunFam" id="2.60.40.1840:FF:000001">
    <property type="entry name" value="Aminopeptidase N"/>
    <property type="match status" value="1"/>
</dbReference>
<dbReference type="PANTHER" id="PTHR46322:SF1">
    <property type="entry name" value="PUROMYCIN-SENSITIVE AMINOPEPTIDASE"/>
    <property type="match status" value="1"/>
</dbReference>
<dbReference type="InterPro" id="IPR014782">
    <property type="entry name" value="Peptidase_M1_dom"/>
</dbReference>
<dbReference type="Gene3D" id="2.60.40.1730">
    <property type="entry name" value="tricorn interacting facor f3 domain"/>
    <property type="match status" value="1"/>
</dbReference>
<dbReference type="GO" id="GO:0006508">
    <property type="term" value="P:proteolysis"/>
    <property type="evidence" value="ECO:0007669"/>
    <property type="project" value="UniProtKB-UniRule"/>
</dbReference>
<evidence type="ECO:0000256" key="4">
    <source>
        <dbReference type="ARBA" id="ARBA00012564"/>
    </source>
</evidence>
<evidence type="ECO:0000259" key="14">
    <source>
        <dbReference type="Pfam" id="PF11940"/>
    </source>
</evidence>
<dbReference type="AlphaFoldDB" id="A0A662ZGA5"/>
<name>A0A662ZGA5_9GAMM</name>
<proteinExistence type="inferred from homology"/>
<keyword evidence="7" id="KW-0645">Protease</keyword>
<feature type="domain" description="Peptidase M1 membrane alanine aminopeptidase" evidence="13">
    <location>
        <begin position="225"/>
        <end position="437"/>
    </location>
</feature>
<feature type="domain" description="Peptidase M1 alanyl aminopeptidase C-terminal" evidence="15">
    <location>
        <begin position="549"/>
        <end position="882"/>
    </location>
</feature>
<dbReference type="Gene3D" id="1.25.50.10">
    <property type="entry name" value="Peptidase M1, alanyl aminopeptidase, C-terminal domain"/>
    <property type="match status" value="1"/>
</dbReference>
<dbReference type="InterPro" id="IPR035414">
    <property type="entry name" value="Peptidase_M1_pepN_Ig-like"/>
</dbReference>
<evidence type="ECO:0000256" key="3">
    <source>
        <dbReference type="ARBA" id="ARBA00010136"/>
    </source>
</evidence>
<dbReference type="NCBIfam" id="TIGR02414">
    <property type="entry name" value="pepN_proteo"/>
    <property type="match status" value="1"/>
</dbReference>
<dbReference type="InterPro" id="IPR012779">
    <property type="entry name" value="Peptidase_M1_pepN"/>
</dbReference>
<organism evidence="17 18">
    <name type="scientific">Ruminobacter amylophilus</name>
    <dbReference type="NCBI Taxonomy" id="867"/>
    <lineage>
        <taxon>Bacteria</taxon>
        <taxon>Pseudomonadati</taxon>
        <taxon>Pseudomonadota</taxon>
        <taxon>Gammaproteobacteria</taxon>
        <taxon>Aeromonadales</taxon>
        <taxon>Succinivibrionaceae</taxon>
        <taxon>Ruminobacter</taxon>
    </lineage>
</organism>
<dbReference type="InterPro" id="IPR024601">
    <property type="entry name" value="Peptidase_M1_pepN_C"/>
</dbReference>
<evidence type="ECO:0000313" key="18">
    <source>
        <dbReference type="Proteomes" id="UP000243745"/>
    </source>
</evidence>
<evidence type="ECO:0000256" key="6">
    <source>
        <dbReference type="ARBA" id="ARBA00022438"/>
    </source>
</evidence>
<evidence type="ECO:0000259" key="13">
    <source>
        <dbReference type="Pfam" id="PF01433"/>
    </source>
</evidence>
<dbReference type="FunFam" id="3.30.2010.30:FF:000002">
    <property type="entry name" value="Putative aminopeptidase N"/>
    <property type="match status" value="1"/>
</dbReference>
<dbReference type="OrthoDB" id="100605at2"/>
<reference evidence="17 18" key="1">
    <citation type="submission" date="2016-10" db="EMBL/GenBank/DDBJ databases">
        <authorList>
            <person name="Varghese N."/>
            <person name="Submissions S."/>
        </authorList>
    </citation>
    <scope>NUCLEOTIDE SEQUENCE [LARGE SCALE GENOMIC DNA]</scope>
    <source>
        <strain evidence="17 18">DSM 1361</strain>
    </source>
</reference>
<keyword evidence="9" id="KW-0378">Hydrolase</keyword>
<dbReference type="GO" id="GO:0008270">
    <property type="term" value="F:zinc ion binding"/>
    <property type="evidence" value="ECO:0007669"/>
    <property type="project" value="InterPro"/>
</dbReference>
<keyword evidence="8" id="KW-0479">Metal-binding</keyword>
<comment type="catalytic activity">
    <reaction evidence="1">
        <text>Release of an N-terminal amino acid, Xaa-|-Yaa- from a peptide, amide or arylamide. Xaa is preferably Ala, but may be most amino acids including Pro (slow action). When a terminal hydrophobic residue is followed by a prolyl residue, the two may be released as an intact Xaa-Pro dipeptide.</text>
        <dbReference type="EC" id="3.4.11.2"/>
    </reaction>
</comment>
<comment type="similarity">
    <text evidence="3">Belongs to the peptidase M1 family.</text>
</comment>
<dbReference type="SUPFAM" id="SSF63737">
    <property type="entry name" value="Leukotriene A4 hydrolase N-terminal domain"/>
    <property type="match status" value="1"/>
</dbReference>
<keyword evidence="10" id="KW-0862">Zinc</keyword>
<dbReference type="InterPro" id="IPR045357">
    <property type="entry name" value="Aminopeptidase_N-like_N"/>
</dbReference>
<evidence type="ECO:0000256" key="8">
    <source>
        <dbReference type="ARBA" id="ARBA00022723"/>
    </source>
</evidence>
<dbReference type="Gene3D" id="1.10.390.10">
    <property type="entry name" value="Neutral Protease Domain 2"/>
    <property type="match status" value="1"/>
</dbReference>
<evidence type="ECO:0000256" key="9">
    <source>
        <dbReference type="ARBA" id="ARBA00022801"/>
    </source>
</evidence>
<protein>
    <recommendedName>
        <fullName evidence="5 12">Aminopeptidase N</fullName>
        <ecNumber evidence="4 12">3.4.11.2</ecNumber>
    </recommendedName>
</protein>
<evidence type="ECO:0000256" key="7">
    <source>
        <dbReference type="ARBA" id="ARBA00022670"/>
    </source>
</evidence>
<dbReference type="EC" id="3.4.11.2" evidence="4 12"/>
<feature type="domain" description="Peptidase M1 alanyl aminopeptidase Ig-like fold" evidence="14">
    <location>
        <begin position="443"/>
        <end position="543"/>
    </location>
</feature>
<evidence type="ECO:0000259" key="16">
    <source>
        <dbReference type="Pfam" id="PF17900"/>
    </source>
</evidence>